<dbReference type="EMBL" id="AP027731">
    <property type="protein sequence ID" value="BDZ44585.1"/>
    <property type="molecule type" value="Genomic_DNA"/>
</dbReference>
<dbReference type="Proteomes" id="UP001321498">
    <property type="component" value="Chromosome"/>
</dbReference>
<name>A0ABM8G8T1_9MICO</name>
<reference evidence="3" key="1">
    <citation type="journal article" date="2019" name="Int. J. Syst. Evol. Microbiol.">
        <title>The Global Catalogue of Microorganisms (GCM) 10K type strain sequencing project: providing services to taxonomists for standard genome sequencing and annotation.</title>
        <authorList>
            <consortium name="The Broad Institute Genomics Platform"/>
            <consortium name="The Broad Institute Genome Sequencing Center for Infectious Disease"/>
            <person name="Wu L."/>
            <person name="Ma J."/>
        </authorList>
    </citation>
    <scope>NUCLEOTIDE SEQUENCE [LARGE SCALE GENOMIC DNA]</scope>
    <source>
        <strain evidence="3">NBRC 108725</strain>
    </source>
</reference>
<proteinExistence type="predicted"/>
<evidence type="ECO:0000259" key="1">
    <source>
        <dbReference type="Pfam" id="PF19694"/>
    </source>
</evidence>
<evidence type="ECO:0000313" key="2">
    <source>
        <dbReference type="EMBL" id="BDZ44585.1"/>
    </source>
</evidence>
<dbReference type="RefSeq" id="WP_286278034.1">
    <property type="nucleotide sequence ID" value="NZ_AP027731.1"/>
</dbReference>
<evidence type="ECO:0000313" key="3">
    <source>
        <dbReference type="Proteomes" id="UP001321498"/>
    </source>
</evidence>
<accession>A0ABM8G8T1</accession>
<keyword evidence="3" id="KW-1185">Reference proteome</keyword>
<feature type="domain" description="DUF6194" evidence="1">
    <location>
        <begin position="1"/>
        <end position="148"/>
    </location>
</feature>
<dbReference type="InterPro" id="IPR045676">
    <property type="entry name" value="DUF6194"/>
</dbReference>
<gene>
    <name evidence="2" type="ORF">GCM10025866_04940</name>
</gene>
<protein>
    <recommendedName>
        <fullName evidence="1">DUF6194 domain-containing protein</fullName>
    </recommendedName>
</protein>
<dbReference type="Pfam" id="PF19694">
    <property type="entry name" value="DUF6194"/>
    <property type="match status" value="1"/>
</dbReference>
<sequence>MSWERILETIRSFDGVLELAPSAGSEYPEIAWGDHFFYYAPDGEVPQNRQPFATIVTKDYPGDDASRLDPGGRWRLNVHVGSRRSAELLQEPAAAERDFGETDAILPHPVYGSLGWIAVVDPGPRTLETVLSLLENAWADDRARVERRG</sequence>
<organism evidence="2 3">
    <name type="scientific">Naasia aerilata</name>
    <dbReference type="NCBI Taxonomy" id="1162966"/>
    <lineage>
        <taxon>Bacteria</taxon>
        <taxon>Bacillati</taxon>
        <taxon>Actinomycetota</taxon>
        <taxon>Actinomycetes</taxon>
        <taxon>Micrococcales</taxon>
        <taxon>Microbacteriaceae</taxon>
        <taxon>Naasia</taxon>
    </lineage>
</organism>